<sequence>MGDHSTEVLLSTGIAFHSGGCDKTGHPLVIFPTEYQSALTQTSEEDLLSLLHYFRKIVSDEQRRQGFTFLVNLQKSSTQFITKLVSALNSFQQEVKPEVGVHSLYTIKPKTSKLQSHFEKLTGLKESKKAAAANIYQDFASLHRSVEKVSLTDEFGGHQQFNLPAWIRFRLAVDELTSCVAKCREQIEECRDQLRVLCELEINDDTQSLLDSINSKYTSIMSQLNLDYAIEKCGSMLEELSAGKGQVKVVQGDMLRELVKFTRSSNKQLCEVREDFQLLWRKAQARVVQASQLKVHQKNANKISKWINKSGSVSLAELSRPIRSLEDVTSSRQRLAELSKSCQELEKGASYINTDVEYMALHDASEFTSSFRSIERMTSGLEEFNGSLLSLEEKFNTAATVFSNVEKCYKWYCKFLSFAPQTEIETEFIAECRQYLEGDKGASPPEEWLNYIMQELAAIDNEIYSTNATILIKRIRQIYSLKSDEKRELSLSEIKGWRDYLTEGFDSLHQQKASSSAKKEEADVRQPSSLKKLRAAPKLKGTSVNNESGPIKIKKAVTRVEHGIDESQEEHRNAGSPIHVAENMSSNETQIGPSSEGKLDDSSAGGSKNMLVTETQGSALAARHSVTAEGQPVTAEGHSATAEGRSVTAEGRPVTAEGHSVTAERRPVTAERRPVTAEGRPVTAEGCSVTAEGHSVTAEGHSATAEGRSVTAEGRPVTAEGRPVTAEGHSVTAERRPVTAEGRSVTAEGHSVTAEGRPVTADGHSAAADRTNGKLLENTKEVVADKNQNKNPNRSSKKRKQMKRKKAKVEEDDIDDSCPLVDNCLSVCSEVIPNTPRSELNQTVSSSKGPTQTTISSKEPNQTTISSKGPTQTTISSKEPNQTTISSKGPNQTTISSKGPDQTTISSKGPNQTISELSAQSSTTQVTENAPPSLVLPDIVAREELNILSLGDYIIPQNYNLPYHPVTNKEKIERICNSASPTPKQKLDMMSQLIEEGDESCFCVRIEKVLNPRERMTPKAGNGTREQTDRLTSVADFSEVLSADITYPEHVYHWLSKQNSHAFSSRDNSNNAEDDQNSIKECIRRAERILDEDVPSFTSADLDSGPWRRPGGHTSGAFTVVPSELLASLETLVSQT</sequence>
<dbReference type="GO" id="GO:0005737">
    <property type="term" value="C:cytoplasm"/>
    <property type="evidence" value="ECO:0007669"/>
    <property type="project" value="TreeGrafter"/>
</dbReference>
<dbReference type="GO" id="GO:0007411">
    <property type="term" value="P:axon guidance"/>
    <property type="evidence" value="ECO:0007669"/>
    <property type="project" value="TreeGrafter"/>
</dbReference>
<protein>
    <submittedName>
        <fullName evidence="3">PURA</fullName>
    </submittedName>
</protein>
<dbReference type="Proteomes" id="UP000593567">
    <property type="component" value="Unassembled WGS sequence"/>
</dbReference>
<dbReference type="InterPro" id="IPR051336">
    <property type="entry name" value="RhoGEF_Guanine_NuclExch_SF"/>
</dbReference>
<keyword evidence="1" id="KW-0344">Guanine-nucleotide releasing factor</keyword>
<feature type="region of interest" description="Disordered" evidence="2">
    <location>
        <begin position="511"/>
        <end position="548"/>
    </location>
</feature>
<feature type="compositionally biased region" description="Basic residues" evidence="2">
    <location>
        <begin position="795"/>
        <end position="807"/>
    </location>
</feature>
<dbReference type="GO" id="GO:0019898">
    <property type="term" value="C:extrinsic component of membrane"/>
    <property type="evidence" value="ECO:0007669"/>
    <property type="project" value="TreeGrafter"/>
</dbReference>
<evidence type="ECO:0000313" key="3">
    <source>
        <dbReference type="EMBL" id="KAF6037072.1"/>
    </source>
</evidence>
<dbReference type="PANTHER" id="PTHR22826:SF117">
    <property type="entry name" value="PLECKSTRIN HOMOLOGY DOMAIN-CONTAINING FAMILY G MEMBER 4B-RELATED"/>
    <property type="match status" value="1"/>
</dbReference>
<evidence type="ECO:0000256" key="2">
    <source>
        <dbReference type="SAM" id="MobiDB-lite"/>
    </source>
</evidence>
<gene>
    <name evidence="3" type="ORF">EB796_004633</name>
</gene>
<dbReference type="InterPro" id="IPR011049">
    <property type="entry name" value="Serralysin-like_metalloprot_C"/>
</dbReference>
<feature type="region of interest" description="Disordered" evidence="2">
    <location>
        <begin position="622"/>
        <end position="813"/>
    </location>
</feature>
<feature type="region of interest" description="Disordered" evidence="2">
    <location>
        <begin position="565"/>
        <end position="609"/>
    </location>
</feature>
<name>A0A7J7KEJ5_BUGNE</name>
<proteinExistence type="predicted"/>
<dbReference type="GO" id="GO:0005085">
    <property type="term" value="F:guanyl-nucleotide exchange factor activity"/>
    <property type="evidence" value="ECO:0007669"/>
    <property type="project" value="UniProtKB-KW"/>
</dbReference>
<comment type="caution">
    <text evidence="3">The sequence shown here is derived from an EMBL/GenBank/DDBJ whole genome shotgun (WGS) entry which is preliminary data.</text>
</comment>
<feature type="region of interest" description="Disordered" evidence="2">
    <location>
        <begin position="837"/>
        <end position="930"/>
    </location>
</feature>
<dbReference type="OrthoDB" id="670168at2759"/>
<organism evidence="3 4">
    <name type="scientific">Bugula neritina</name>
    <name type="common">Brown bryozoan</name>
    <name type="synonym">Sertularia neritina</name>
    <dbReference type="NCBI Taxonomy" id="10212"/>
    <lineage>
        <taxon>Eukaryota</taxon>
        <taxon>Metazoa</taxon>
        <taxon>Spiralia</taxon>
        <taxon>Lophotrochozoa</taxon>
        <taxon>Bryozoa</taxon>
        <taxon>Gymnolaemata</taxon>
        <taxon>Cheilostomatida</taxon>
        <taxon>Flustrina</taxon>
        <taxon>Buguloidea</taxon>
        <taxon>Bugulidae</taxon>
        <taxon>Bugula</taxon>
    </lineage>
</organism>
<evidence type="ECO:0000256" key="1">
    <source>
        <dbReference type="ARBA" id="ARBA00022658"/>
    </source>
</evidence>
<dbReference type="EMBL" id="VXIV02000630">
    <property type="protein sequence ID" value="KAF6037072.1"/>
    <property type="molecule type" value="Genomic_DNA"/>
</dbReference>
<dbReference type="PANTHER" id="PTHR22826">
    <property type="entry name" value="RHO GUANINE EXCHANGE FACTOR-RELATED"/>
    <property type="match status" value="1"/>
</dbReference>
<dbReference type="GO" id="GO:0005886">
    <property type="term" value="C:plasma membrane"/>
    <property type="evidence" value="ECO:0007669"/>
    <property type="project" value="TreeGrafter"/>
</dbReference>
<dbReference type="SUPFAM" id="SSF101967">
    <property type="entry name" value="Adhesin YadA, collagen-binding domain"/>
    <property type="match status" value="1"/>
</dbReference>
<evidence type="ECO:0000313" key="4">
    <source>
        <dbReference type="Proteomes" id="UP000593567"/>
    </source>
</evidence>
<reference evidence="3" key="1">
    <citation type="submission" date="2020-06" db="EMBL/GenBank/DDBJ databases">
        <title>Draft genome of Bugula neritina, a colonial animal packing powerful symbionts and potential medicines.</title>
        <authorList>
            <person name="Rayko M."/>
        </authorList>
    </citation>
    <scope>NUCLEOTIDE SEQUENCE [LARGE SCALE GENOMIC DNA]</scope>
    <source>
        <strain evidence="3">Kwan_BN1</strain>
    </source>
</reference>
<accession>A0A7J7KEJ5</accession>
<feature type="compositionally biased region" description="Polar residues" evidence="2">
    <location>
        <begin position="583"/>
        <end position="593"/>
    </location>
</feature>
<feature type="compositionally biased region" description="Basic and acidic residues" evidence="2">
    <location>
        <begin position="777"/>
        <end position="788"/>
    </location>
</feature>
<feature type="compositionally biased region" description="Basic and acidic residues" evidence="2">
    <location>
        <begin position="662"/>
        <end position="675"/>
    </location>
</feature>
<keyword evidence="4" id="KW-1185">Reference proteome</keyword>
<dbReference type="AlphaFoldDB" id="A0A7J7KEJ5"/>